<keyword evidence="2" id="KW-1185">Reference proteome</keyword>
<gene>
    <name evidence="1" type="ORF">SAMEA4475696_01881</name>
</gene>
<reference evidence="1 2" key="1">
    <citation type="submission" date="2017-06" db="EMBL/GenBank/DDBJ databases">
        <authorList>
            <consortium name="Pathogen Informatics"/>
        </authorList>
    </citation>
    <scope>NUCLEOTIDE SEQUENCE [LARGE SCALE GENOMIC DNA]</scope>
    <source>
        <strain evidence="1 2">NCTC13039</strain>
    </source>
</reference>
<evidence type="ECO:0000313" key="2">
    <source>
        <dbReference type="Proteomes" id="UP000242637"/>
    </source>
</evidence>
<dbReference type="KEGG" id="dco:SAMEA4475696_1881"/>
<dbReference type="STRING" id="1121387.GCA_000429885_00251"/>
<name>A0A239VPH8_9MICO</name>
<organism evidence="1 2">
    <name type="scientific">Dermatophilus congolensis</name>
    <dbReference type="NCBI Taxonomy" id="1863"/>
    <lineage>
        <taxon>Bacteria</taxon>
        <taxon>Bacillati</taxon>
        <taxon>Actinomycetota</taxon>
        <taxon>Actinomycetes</taxon>
        <taxon>Micrococcales</taxon>
        <taxon>Dermatophilaceae</taxon>
        <taxon>Dermatophilus</taxon>
    </lineage>
</organism>
<proteinExistence type="predicted"/>
<sequence>MALDERGISRDRWFAVRDSEGHFASGKNTRRFRHHDEVFQYSAATTGDDVRVTHGDGGSWLVGDPDLYAHLSENMGEQVTVSAEQTIPHQDMGSLSLIGTATLQWCADQWGLNADPRRLRVNIVIETSEPFIEESWVGCSASLGAAGLDFVKKSHVAA</sequence>
<accession>A0A239VPH8</accession>
<dbReference type="AlphaFoldDB" id="A0A239VPH8"/>
<evidence type="ECO:0000313" key="1">
    <source>
        <dbReference type="EMBL" id="SNV23729.1"/>
    </source>
</evidence>
<protein>
    <submittedName>
        <fullName evidence="1">Uncharacterized Fe-S protein</fullName>
    </submittedName>
</protein>
<dbReference type="Proteomes" id="UP000242637">
    <property type="component" value="Chromosome 1"/>
</dbReference>
<dbReference type="EMBL" id="LT906453">
    <property type="protein sequence ID" value="SNV23729.1"/>
    <property type="molecule type" value="Genomic_DNA"/>
</dbReference>